<comment type="caution">
    <text evidence="2">The sequence shown here is derived from an EMBL/GenBank/DDBJ whole genome shotgun (WGS) entry which is preliminary data.</text>
</comment>
<keyword evidence="1" id="KW-1133">Transmembrane helix</keyword>
<evidence type="ECO:0000256" key="1">
    <source>
        <dbReference type="SAM" id="Phobius"/>
    </source>
</evidence>
<proteinExistence type="predicted"/>
<dbReference type="Proteomes" id="UP000299102">
    <property type="component" value="Unassembled WGS sequence"/>
</dbReference>
<protein>
    <submittedName>
        <fullName evidence="2">Uncharacterized protein</fullName>
    </submittedName>
</protein>
<evidence type="ECO:0000313" key="2">
    <source>
        <dbReference type="EMBL" id="GBP12790.1"/>
    </source>
</evidence>
<feature type="transmembrane region" description="Helical" evidence="1">
    <location>
        <begin position="39"/>
        <end position="58"/>
    </location>
</feature>
<evidence type="ECO:0000313" key="3">
    <source>
        <dbReference type="Proteomes" id="UP000299102"/>
    </source>
</evidence>
<keyword evidence="1" id="KW-0472">Membrane</keyword>
<reference evidence="2 3" key="1">
    <citation type="journal article" date="2019" name="Commun. Biol.">
        <title>The bagworm genome reveals a unique fibroin gene that provides high tensile strength.</title>
        <authorList>
            <person name="Kono N."/>
            <person name="Nakamura H."/>
            <person name="Ohtoshi R."/>
            <person name="Tomita M."/>
            <person name="Numata K."/>
            <person name="Arakawa K."/>
        </authorList>
    </citation>
    <scope>NUCLEOTIDE SEQUENCE [LARGE SCALE GENOMIC DNA]</scope>
</reference>
<keyword evidence="3" id="KW-1185">Reference proteome</keyword>
<sequence>MSSSERKFRWFVPPQSLVSPLNAPCPSIRRRRPFRDCECSWVAVAFCALVVHMLVSSAETENNNFTERANPPLLAVIYNEKDEN</sequence>
<dbReference type="EMBL" id="BGZK01000053">
    <property type="protein sequence ID" value="GBP12790.1"/>
    <property type="molecule type" value="Genomic_DNA"/>
</dbReference>
<keyword evidence="1" id="KW-0812">Transmembrane</keyword>
<organism evidence="2 3">
    <name type="scientific">Eumeta variegata</name>
    <name type="common">Bagworm moth</name>
    <name type="synonym">Eumeta japonica</name>
    <dbReference type="NCBI Taxonomy" id="151549"/>
    <lineage>
        <taxon>Eukaryota</taxon>
        <taxon>Metazoa</taxon>
        <taxon>Ecdysozoa</taxon>
        <taxon>Arthropoda</taxon>
        <taxon>Hexapoda</taxon>
        <taxon>Insecta</taxon>
        <taxon>Pterygota</taxon>
        <taxon>Neoptera</taxon>
        <taxon>Endopterygota</taxon>
        <taxon>Lepidoptera</taxon>
        <taxon>Glossata</taxon>
        <taxon>Ditrysia</taxon>
        <taxon>Tineoidea</taxon>
        <taxon>Psychidae</taxon>
        <taxon>Oiketicinae</taxon>
        <taxon>Eumeta</taxon>
    </lineage>
</organism>
<name>A0A4C1TGU2_EUMVA</name>
<gene>
    <name evidence="2" type="ORF">EVAR_6116_1</name>
</gene>
<accession>A0A4C1TGU2</accession>
<dbReference type="AlphaFoldDB" id="A0A4C1TGU2"/>